<keyword evidence="2" id="KW-1185">Reference proteome</keyword>
<evidence type="ECO:0000313" key="2">
    <source>
        <dbReference type="Proteomes" id="UP000761534"/>
    </source>
</evidence>
<accession>A0A642VDR6</accession>
<reference evidence="1" key="1">
    <citation type="journal article" date="2019" name="G3 (Bethesda)">
        <title>Genome Assemblies of Two Rare Opportunistic Yeast Pathogens: Diutina rugosa (syn. Candida rugosa) and Trichomonascus ciferrii (syn. Candida ciferrii).</title>
        <authorList>
            <person name="Mixao V."/>
            <person name="Saus E."/>
            <person name="Hansen A.P."/>
            <person name="Lass-Florl C."/>
            <person name="Gabaldon T."/>
        </authorList>
    </citation>
    <scope>NUCLEOTIDE SEQUENCE</scope>
    <source>
        <strain evidence="1">CBS 4856</strain>
    </source>
</reference>
<dbReference type="Proteomes" id="UP000761534">
    <property type="component" value="Unassembled WGS sequence"/>
</dbReference>
<dbReference type="EMBL" id="SWFS01000028">
    <property type="protein sequence ID" value="KAA8917524.1"/>
    <property type="molecule type" value="Genomic_DNA"/>
</dbReference>
<evidence type="ECO:0000313" key="1">
    <source>
        <dbReference type="EMBL" id="KAA8917524.1"/>
    </source>
</evidence>
<proteinExistence type="predicted"/>
<dbReference type="AlphaFoldDB" id="A0A642VDR6"/>
<organism evidence="1 2">
    <name type="scientific">Trichomonascus ciferrii</name>
    <dbReference type="NCBI Taxonomy" id="44093"/>
    <lineage>
        <taxon>Eukaryota</taxon>
        <taxon>Fungi</taxon>
        <taxon>Dikarya</taxon>
        <taxon>Ascomycota</taxon>
        <taxon>Saccharomycotina</taxon>
        <taxon>Dipodascomycetes</taxon>
        <taxon>Dipodascales</taxon>
        <taxon>Trichomonascaceae</taxon>
        <taxon>Trichomonascus</taxon>
        <taxon>Trichomonascus ciferrii complex</taxon>
    </lineage>
</organism>
<gene>
    <name evidence="1" type="ORF">TRICI_000307</name>
</gene>
<evidence type="ECO:0008006" key="3">
    <source>
        <dbReference type="Google" id="ProtNLM"/>
    </source>
</evidence>
<dbReference type="VEuPathDB" id="FungiDB:TRICI_000307"/>
<name>A0A642VDR6_9ASCO</name>
<sequence length="527" mass="60252">MGESIDNILPPEIVLVIDDYLDIQAHGNLKLACRSMHKLLDGRWLDLLHISYGETPFTFGTNVKCNKCSYGASTTWRFHTCGKRYLFLNLKRPMMTRHFFFNSHAYARLLSHVTYLSIDMDNSQLMCATLPIILPYVKDLKELELQFVRDEGTSLHDKKTLEFIARSSTNEDTLVRSTADIFSLHPWPMKCFEGTFHKMVAYDWDLGDSEHDMLLDRNFSFPPCFRYLQVLNLYIRQEDPVPLGHFSEVLHQLPHLLCLNLANANLFVDSHREWIPRTVRFLEIGDVCVDTIDGETYDADNDALSGEPYFVNNGCSVVELAVRDGPVNTKAYDFSNVRYLSVSGDKDDWEDLLKVIKSNNVELLEVDSVPEQGDPFEILLPVRKSVRSLELSFRPRTAGDGEVVPFHTRLVLFLYKILTSGVTFSNLSWMSITLSNSSPKGDPILGLDPESVEFDTYRKVLTKFMDPNHTFPKLKTVFLATSPEFIEGLLSNRPVKAPSHGIYEPITGRRLGGFKSWYKIERELAQP</sequence>
<comment type="caution">
    <text evidence="1">The sequence shown here is derived from an EMBL/GenBank/DDBJ whole genome shotgun (WGS) entry which is preliminary data.</text>
</comment>
<protein>
    <recommendedName>
        <fullName evidence="3">F-box domain-containing protein</fullName>
    </recommendedName>
</protein>